<dbReference type="Proteomes" id="UP000494165">
    <property type="component" value="Unassembled WGS sequence"/>
</dbReference>
<evidence type="ECO:0000313" key="7">
    <source>
        <dbReference type="EMBL" id="CAB3374792.1"/>
    </source>
</evidence>
<name>A0A8S1CY25_9INSE</name>
<keyword evidence="3" id="KW-0560">Oxidoreductase</keyword>
<accession>A0A8S1CY25</accession>
<feature type="chain" id="PRO_5035744361" description="Chitin-binding type-2 domain-containing protein" evidence="5">
    <location>
        <begin position="24"/>
        <end position="773"/>
    </location>
</feature>
<protein>
    <recommendedName>
        <fullName evidence="6">Chitin-binding type-2 domain-containing protein</fullName>
    </recommendedName>
</protein>
<proteinExistence type="inferred from homology"/>
<dbReference type="InterPro" id="IPR036508">
    <property type="entry name" value="Chitin-bd_dom_sf"/>
</dbReference>
<evidence type="ECO:0000259" key="6">
    <source>
        <dbReference type="PROSITE" id="PS50940"/>
    </source>
</evidence>
<dbReference type="InterPro" id="IPR011706">
    <property type="entry name" value="Cu-oxidase_C"/>
</dbReference>
<dbReference type="InterPro" id="IPR001117">
    <property type="entry name" value="Cu-oxidase_2nd"/>
</dbReference>
<comment type="caution">
    <text evidence="7">The sequence shown here is derived from an EMBL/GenBank/DDBJ whole genome shotgun (WGS) entry which is preliminary data.</text>
</comment>
<dbReference type="SUPFAM" id="SSF49503">
    <property type="entry name" value="Cupredoxins"/>
    <property type="match status" value="3"/>
</dbReference>
<dbReference type="AlphaFoldDB" id="A0A8S1CY25"/>
<evidence type="ECO:0000256" key="1">
    <source>
        <dbReference type="ARBA" id="ARBA00010609"/>
    </source>
</evidence>
<dbReference type="InterPro" id="IPR008972">
    <property type="entry name" value="Cupredoxin"/>
</dbReference>
<dbReference type="CDD" id="cd13858">
    <property type="entry name" value="CuRO_1_tcLCC2_insect_like"/>
    <property type="match status" value="1"/>
</dbReference>
<dbReference type="SMART" id="SM00494">
    <property type="entry name" value="ChtBD2"/>
    <property type="match status" value="2"/>
</dbReference>
<dbReference type="PANTHER" id="PTHR11709:SF394">
    <property type="entry name" value="FI03373P-RELATED"/>
    <property type="match status" value="1"/>
</dbReference>
<dbReference type="InterPro" id="IPR045087">
    <property type="entry name" value="Cu-oxidase_fam"/>
</dbReference>
<keyword evidence="4" id="KW-0186">Copper</keyword>
<dbReference type="FunFam" id="2.60.40.420:FF:000045">
    <property type="entry name" value="Laccase 2"/>
    <property type="match status" value="1"/>
</dbReference>
<dbReference type="PANTHER" id="PTHR11709">
    <property type="entry name" value="MULTI-COPPER OXIDASE"/>
    <property type="match status" value="1"/>
</dbReference>
<keyword evidence="5" id="KW-0732">Signal</keyword>
<dbReference type="InterPro" id="IPR002557">
    <property type="entry name" value="Chitin-bd_dom"/>
</dbReference>
<dbReference type="Pfam" id="PF00394">
    <property type="entry name" value="Cu-oxidase"/>
    <property type="match status" value="1"/>
</dbReference>
<feature type="domain" description="Chitin-binding type-2" evidence="6">
    <location>
        <begin position="149"/>
        <end position="207"/>
    </location>
</feature>
<evidence type="ECO:0000313" key="8">
    <source>
        <dbReference type="Proteomes" id="UP000494165"/>
    </source>
</evidence>
<evidence type="ECO:0000256" key="4">
    <source>
        <dbReference type="ARBA" id="ARBA00023008"/>
    </source>
</evidence>
<keyword evidence="2" id="KW-0479">Metal-binding</keyword>
<dbReference type="Pfam" id="PF07731">
    <property type="entry name" value="Cu-oxidase_2"/>
    <property type="match status" value="1"/>
</dbReference>
<evidence type="ECO:0000256" key="2">
    <source>
        <dbReference type="ARBA" id="ARBA00022723"/>
    </source>
</evidence>
<dbReference type="OrthoDB" id="2121828at2759"/>
<sequence>MAKLKSAIGLLLLCIFAFSSTNSQDVVELESVVYEELGDGTVVVDEFNSADGSRTLDPIFGDYNPSPRLDSCSKLGAGRFPVLGDCTKYLECNEENGTYTRRIVQCLHDLWFHEDDGDCGFKGDVCPYGRLVPVSSSVRLAQRTLTPTSTSCTREGKFPQPGCTGFYECRMATYGLDRADYTCGDGNLYHEMHQKCFPASQVTECSVALPEQTCLRTCVDGQTRVCKYKFIVEEHVSMSTVHCGNCPFVLADCNLPGCISAGGLQRPLISINKQMPGPTVQVCKGDTIEVDVVNLLQSSAVTIHWHGLHQRATPFMDGVPYLTQCPIQPGNSFRYRMIADVAGTHIYHSHIGHLDSDGLYGAMIVREPRSTEPGLVGRYNDDLPQHTLLVWHWFQNLGEVQSLDMRLLSRRREGFGFLINGKGVIGQRFAPDGSRLIAPIENYYVNSGSRRYRFRIIFNTAIMCPIQISIDGHQLDILAIDGHAVEAYNSRVDSVILTAGERVDVVPVPTVSTWNSAFYIRVRGLGDCDDQKNSVHQYAILRYDNYAGPVLNFPSPTYNSAIRPGRAFNLNRDIYNPVTQTRITANPLVSYRSAISRSDNLVGTPDKRFFIDVSFNVHQESDNVRLVFPQLNSVSWSSPPFPLLTQWQQITNSTLCTSECNKPVSCDQRRCVCTHTLLARTGDLVEVVLFDPRGTIEIGHPFHLHGHAFKVVGQYLYNTTTTRDEVTNLVNNNPHLITSNQYGPWKDTVLTPGRAVIIIRFRADNPGESRNFV</sequence>
<dbReference type="GO" id="GO:0005886">
    <property type="term" value="C:plasma membrane"/>
    <property type="evidence" value="ECO:0007669"/>
    <property type="project" value="TreeGrafter"/>
</dbReference>
<comment type="similarity">
    <text evidence="1">Belongs to the multicopper oxidase family.</text>
</comment>
<dbReference type="Gene3D" id="2.60.40.420">
    <property type="entry name" value="Cupredoxins - blue copper proteins"/>
    <property type="match status" value="3"/>
</dbReference>
<dbReference type="GO" id="GO:0005507">
    <property type="term" value="F:copper ion binding"/>
    <property type="evidence" value="ECO:0007669"/>
    <property type="project" value="InterPro"/>
</dbReference>
<dbReference type="GO" id="GO:0005576">
    <property type="term" value="C:extracellular region"/>
    <property type="evidence" value="ECO:0007669"/>
    <property type="project" value="InterPro"/>
</dbReference>
<organism evidence="7 8">
    <name type="scientific">Cloeon dipterum</name>
    <dbReference type="NCBI Taxonomy" id="197152"/>
    <lineage>
        <taxon>Eukaryota</taxon>
        <taxon>Metazoa</taxon>
        <taxon>Ecdysozoa</taxon>
        <taxon>Arthropoda</taxon>
        <taxon>Hexapoda</taxon>
        <taxon>Insecta</taxon>
        <taxon>Pterygota</taxon>
        <taxon>Palaeoptera</taxon>
        <taxon>Ephemeroptera</taxon>
        <taxon>Pisciforma</taxon>
        <taxon>Baetidae</taxon>
        <taxon>Cloeon</taxon>
    </lineage>
</organism>
<dbReference type="GO" id="GO:0006826">
    <property type="term" value="P:iron ion transport"/>
    <property type="evidence" value="ECO:0007669"/>
    <property type="project" value="TreeGrafter"/>
</dbReference>
<keyword evidence="8" id="KW-1185">Reference proteome</keyword>
<gene>
    <name evidence="7" type="ORF">CLODIP_2_CD04829</name>
</gene>
<dbReference type="GO" id="GO:0008061">
    <property type="term" value="F:chitin binding"/>
    <property type="evidence" value="ECO:0007669"/>
    <property type="project" value="InterPro"/>
</dbReference>
<dbReference type="InterPro" id="IPR011707">
    <property type="entry name" value="Cu-oxidase-like_N"/>
</dbReference>
<feature type="domain" description="Chitin-binding type-2" evidence="6">
    <location>
        <begin position="69"/>
        <end position="128"/>
    </location>
</feature>
<dbReference type="Pfam" id="PF07732">
    <property type="entry name" value="Cu-oxidase_3"/>
    <property type="match status" value="1"/>
</dbReference>
<evidence type="ECO:0000256" key="5">
    <source>
        <dbReference type="SAM" id="SignalP"/>
    </source>
</evidence>
<dbReference type="PROSITE" id="PS50940">
    <property type="entry name" value="CHIT_BIND_II"/>
    <property type="match status" value="2"/>
</dbReference>
<reference evidence="7 8" key="1">
    <citation type="submission" date="2020-04" db="EMBL/GenBank/DDBJ databases">
        <authorList>
            <person name="Alioto T."/>
            <person name="Alioto T."/>
            <person name="Gomez Garrido J."/>
        </authorList>
    </citation>
    <scope>NUCLEOTIDE SEQUENCE [LARGE SCALE GENOMIC DNA]</scope>
</reference>
<dbReference type="GO" id="GO:0016491">
    <property type="term" value="F:oxidoreductase activity"/>
    <property type="evidence" value="ECO:0007669"/>
    <property type="project" value="UniProtKB-KW"/>
</dbReference>
<dbReference type="SUPFAM" id="SSF57625">
    <property type="entry name" value="Invertebrate chitin-binding proteins"/>
    <property type="match status" value="1"/>
</dbReference>
<evidence type="ECO:0000256" key="3">
    <source>
        <dbReference type="ARBA" id="ARBA00023002"/>
    </source>
</evidence>
<dbReference type="EMBL" id="CADEPI010000103">
    <property type="protein sequence ID" value="CAB3374792.1"/>
    <property type="molecule type" value="Genomic_DNA"/>
</dbReference>
<feature type="signal peptide" evidence="5">
    <location>
        <begin position="1"/>
        <end position="23"/>
    </location>
</feature>